<name>A0A2G2VBN7_CAPBA</name>
<dbReference type="Pfam" id="PF02721">
    <property type="entry name" value="DUF223"/>
    <property type="match status" value="1"/>
</dbReference>
<dbReference type="Proteomes" id="UP000224567">
    <property type="component" value="Unassembled WGS sequence"/>
</dbReference>
<dbReference type="InterPro" id="IPR012340">
    <property type="entry name" value="NA-bd_OB-fold"/>
</dbReference>
<dbReference type="AlphaFoldDB" id="A0A2G2VBN7"/>
<dbReference type="OrthoDB" id="1303206at2759"/>
<dbReference type="EMBL" id="MLFT02000036">
    <property type="protein sequence ID" value="PHT30394.1"/>
    <property type="molecule type" value="Genomic_DNA"/>
</dbReference>
<proteinExistence type="predicted"/>
<sequence>MQWCLKVQFVRLWVIPDREKEDNPQSMEIMLQDEKEDRIHETIGRYVMHLFKGKISKLRLYIMINFGVGSDAFKFKTTKHKMRLTFTNKTMVEEINDPFFDKYSVTITWHASKLWVNLDLPQVFDFKTSLIGMSGDNTLRVSQISTQRTYSVSDELMSGDVEGKIIAQLTTDSDDDGAYPLELDTILNKNDLFKVDVKSHNVEHHVEFYTVLKICDGEELVTPLFRPKGSKLKGFYI</sequence>
<evidence type="ECO:0000313" key="3">
    <source>
        <dbReference type="Proteomes" id="UP000224567"/>
    </source>
</evidence>
<dbReference type="Gene3D" id="2.40.50.140">
    <property type="entry name" value="Nucleic acid-binding proteins"/>
    <property type="match status" value="1"/>
</dbReference>
<protein>
    <recommendedName>
        <fullName evidence="1">Replication protein A 70 kDa DNA-binding subunit B/D first OB fold domain-containing protein</fullName>
    </recommendedName>
</protein>
<keyword evidence="3" id="KW-1185">Reference proteome</keyword>
<feature type="domain" description="Replication protein A 70 kDa DNA-binding subunit B/D first OB fold" evidence="1">
    <location>
        <begin position="2"/>
        <end position="94"/>
    </location>
</feature>
<evidence type="ECO:0000259" key="1">
    <source>
        <dbReference type="Pfam" id="PF02721"/>
    </source>
</evidence>
<accession>A0A2G2VBN7</accession>
<gene>
    <name evidence="2" type="ORF">CQW23_29988</name>
</gene>
<organism evidence="2 3">
    <name type="scientific">Capsicum baccatum</name>
    <name type="common">Peruvian pepper</name>
    <dbReference type="NCBI Taxonomy" id="33114"/>
    <lineage>
        <taxon>Eukaryota</taxon>
        <taxon>Viridiplantae</taxon>
        <taxon>Streptophyta</taxon>
        <taxon>Embryophyta</taxon>
        <taxon>Tracheophyta</taxon>
        <taxon>Spermatophyta</taxon>
        <taxon>Magnoliopsida</taxon>
        <taxon>eudicotyledons</taxon>
        <taxon>Gunneridae</taxon>
        <taxon>Pentapetalae</taxon>
        <taxon>asterids</taxon>
        <taxon>lamiids</taxon>
        <taxon>Solanales</taxon>
        <taxon>Solanaceae</taxon>
        <taxon>Solanoideae</taxon>
        <taxon>Capsiceae</taxon>
        <taxon>Capsicum</taxon>
    </lineage>
</organism>
<dbReference type="SUPFAM" id="SSF50249">
    <property type="entry name" value="Nucleic acid-binding proteins"/>
    <property type="match status" value="1"/>
</dbReference>
<reference evidence="3" key="2">
    <citation type="journal article" date="2017" name="J. Anim. Genet.">
        <title>Multiple reference genome sequences of hot pepper reveal the massive evolution of plant disease resistance genes by retroduplication.</title>
        <authorList>
            <person name="Kim S."/>
            <person name="Park J."/>
            <person name="Yeom S.-I."/>
            <person name="Kim Y.-M."/>
            <person name="Seo E."/>
            <person name="Kim K.-T."/>
            <person name="Kim M.-S."/>
            <person name="Lee J.M."/>
            <person name="Cheong K."/>
            <person name="Shin H.-S."/>
            <person name="Kim S.-B."/>
            <person name="Han K."/>
            <person name="Lee J."/>
            <person name="Park M."/>
            <person name="Lee H.-A."/>
            <person name="Lee H.-Y."/>
            <person name="Lee Y."/>
            <person name="Oh S."/>
            <person name="Lee J.H."/>
            <person name="Choi E."/>
            <person name="Choi E."/>
            <person name="Lee S.E."/>
            <person name="Jeon J."/>
            <person name="Kim H."/>
            <person name="Choi G."/>
            <person name="Song H."/>
            <person name="Lee J."/>
            <person name="Lee S.-C."/>
            <person name="Kwon J.-K."/>
            <person name="Lee H.-Y."/>
            <person name="Koo N."/>
            <person name="Hong Y."/>
            <person name="Kim R.W."/>
            <person name="Kang W.-H."/>
            <person name="Huh J.H."/>
            <person name="Kang B.-C."/>
            <person name="Yang T.-J."/>
            <person name="Lee Y.-H."/>
            <person name="Bennetzen J.L."/>
            <person name="Choi D."/>
        </authorList>
    </citation>
    <scope>NUCLEOTIDE SEQUENCE [LARGE SCALE GENOMIC DNA]</scope>
    <source>
        <strain evidence="3">cv. PBC81</strain>
    </source>
</reference>
<reference evidence="2 3" key="1">
    <citation type="journal article" date="2017" name="Genome Biol.">
        <title>New reference genome sequences of hot pepper reveal the massive evolution of plant disease-resistance genes by retroduplication.</title>
        <authorList>
            <person name="Kim S."/>
            <person name="Park J."/>
            <person name="Yeom S.I."/>
            <person name="Kim Y.M."/>
            <person name="Seo E."/>
            <person name="Kim K.T."/>
            <person name="Kim M.S."/>
            <person name="Lee J.M."/>
            <person name="Cheong K."/>
            <person name="Shin H.S."/>
            <person name="Kim S.B."/>
            <person name="Han K."/>
            <person name="Lee J."/>
            <person name="Park M."/>
            <person name="Lee H.A."/>
            <person name="Lee H.Y."/>
            <person name="Lee Y."/>
            <person name="Oh S."/>
            <person name="Lee J.H."/>
            <person name="Choi E."/>
            <person name="Choi E."/>
            <person name="Lee S.E."/>
            <person name="Jeon J."/>
            <person name="Kim H."/>
            <person name="Choi G."/>
            <person name="Song H."/>
            <person name="Lee J."/>
            <person name="Lee S.C."/>
            <person name="Kwon J.K."/>
            <person name="Lee H.Y."/>
            <person name="Koo N."/>
            <person name="Hong Y."/>
            <person name="Kim R.W."/>
            <person name="Kang W.H."/>
            <person name="Huh J.H."/>
            <person name="Kang B.C."/>
            <person name="Yang T.J."/>
            <person name="Lee Y.H."/>
            <person name="Bennetzen J.L."/>
            <person name="Choi D."/>
        </authorList>
    </citation>
    <scope>NUCLEOTIDE SEQUENCE [LARGE SCALE GENOMIC DNA]</scope>
    <source>
        <strain evidence="3">cv. PBC81</strain>
    </source>
</reference>
<evidence type="ECO:0000313" key="2">
    <source>
        <dbReference type="EMBL" id="PHT30394.1"/>
    </source>
</evidence>
<dbReference type="STRING" id="33114.A0A2G2VBN7"/>
<comment type="caution">
    <text evidence="2">The sequence shown here is derived from an EMBL/GenBank/DDBJ whole genome shotgun (WGS) entry which is preliminary data.</text>
</comment>
<dbReference type="InterPro" id="IPR003871">
    <property type="entry name" value="RFA1B/D_OB_1st"/>
</dbReference>